<dbReference type="AlphaFoldDB" id="A0AAJ0A1T4"/>
<keyword evidence="1" id="KW-0812">Transmembrane</keyword>
<evidence type="ECO:0000313" key="2">
    <source>
        <dbReference type="EMBL" id="KAK1640968.1"/>
    </source>
</evidence>
<dbReference type="EMBL" id="JAHMHQ010000003">
    <property type="protein sequence ID" value="KAK1640968.1"/>
    <property type="molecule type" value="Genomic_DNA"/>
</dbReference>
<proteinExistence type="predicted"/>
<dbReference type="GeneID" id="85474515"/>
<name>A0AAJ0A1T4_9PEZI</name>
<gene>
    <name evidence="2" type="ORF">BDP81DRAFT_417779</name>
</gene>
<evidence type="ECO:0000256" key="1">
    <source>
        <dbReference type="SAM" id="Phobius"/>
    </source>
</evidence>
<keyword evidence="1" id="KW-1133">Transmembrane helix</keyword>
<feature type="non-terminal residue" evidence="2">
    <location>
        <position position="1"/>
    </location>
</feature>
<feature type="transmembrane region" description="Helical" evidence="1">
    <location>
        <begin position="59"/>
        <end position="78"/>
    </location>
</feature>
<evidence type="ECO:0000313" key="3">
    <source>
        <dbReference type="Proteomes" id="UP001243989"/>
    </source>
</evidence>
<protein>
    <submittedName>
        <fullName evidence="2">Uncharacterized protein</fullName>
    </submittedName>
</protein>
<dbReference type="RefSeq" id="XP_060449575.1">
    <property type="nucleotide sequence ID" value="XM_060589653.1"/>
</dbReference>
<sequence>VYLPFFLCPYPVLPFGGWAGRMRERGGRYVCMATAHLGAAGCNDIADVLSVASDQMAPGAWPMKLGTLFLVLTGVGLVQTGGKKKKKKK</sequence>
<comment type="caution">
    <text evidence="2">The sequence shown here is derived from an EMBL/GenBank/DDBJ whole genome shotgun (WGS) entry which is preliminary data.</text>
</comment>
<accession>A0AAJ0A1T4</accession>
<organism evidence="2 3">
    <name type="scientific">Colletotrichum phormii</name>
    <dbReference type="NCBI Taxonomy" id="359342"/>
    <lineage>
        <taxon>Eukaryota</taxon>
        <taxon>Fungi</taxon>
        <taxon>Dikarya</taxon>
        <taxon>Ascomycota</taxon>
        <taxon>Pezizomycotina</taxon>
        <taxon>Sordariomycetes</taxon>
        <taxon>Hypocreomycetidae</taxon>
        <taxon>Glomerellales</taxon>
        <taxon>Glomerellaceae</taxon>
        <taxon>Colletotrichum</taxon>
        <taxon>Colletotrichum acutatum species complex</taxon>
    </lineage>
</organism>
<reference evidence="2" key="1">
    <citation type="submission" date="2021-06" db="EMBL/GenBank/DDBJ databases">
        <title>Comparative genomics, transcriptomics and evolutionary studies reveal genomic signatures of adaptation to plant cell wall in hemibiotrophic fungi.</title>
        <authorList>
            <consortium name="DOE Joint Genome Institute"/>
            <person name="Baroncelli R."/>
            <person name="Diaz J.F."/>
            <person name="Benocci T."/>
            <person name="Peng M."/>
            <person name="Battaglia E."/>
            <person name="Haridas S."/>
            <person name="Andreopoulos W."/>
            <person name="Labutti K."/>
            <person name="Pangilinan J."/>
            <person name="Floch G.L."/>
            <person name="Makela M.R."/>
            <person name="Henrissat B."/>
            <person name="Grigoriev I.V."/>
            <person name="Crouch J.A."/>
            <person name="De Vries R.P."/>
            <person name="Sukno S.A."/>
            <person name="Thon M.R."/>
        </authorList>
    </citation>
    <scope>NUCLEOTIDE SEQUENCE</scope>
    <source>
        <strain evidence="2">CBS 102054</strain>
    </source>
</reference>
<keyword evidence="3" id="KW-1185">Reference proteome</keyword>
<keyword evidence="1" id="KW-0472">Membrane</keyword>
<dbReference type="Proteomes" id="UP001243989">
    <property type="component" value="Unassembled WGS sequence"/>
</dbReference>